<comment type="caution">
    <text evidence="1">The sequence shown here is derived from an EMBL/GenBank/DDBJ whole genome shotgun (WGS) entry which is preliminary data.</text>
</comment>
<dbReference type="Proteomes" id="UP000304900">
    <property type="component" value="Unassembled WGS sequence"/>
</dbReference>
<organism evidence="1 2">
    <name type="scientific">Dyadobacter frigoris</name>
    <dbReference type="NCBI Taxonomy" id="2576211"/>
    <lineage>
        <taxon>Bacteria</taxon>
        <taxon>Pseudomonadati</taxon>
        <taxon>Bacteroidota</taxon>
        <taxon>Cytophagia</taxon>
        <taxon>Cytophagales</taxon>
        <taxon>Spirosomataceae</taxon>
        <taxon>Dyadobacter</taxon>
    </lineage>
</organism>
<dbReference type="Pfam" id="PF11236">
    <property type="entry name" value="DUF3037"/>
    <property type="match status" value="1"/>
</dbReference>
<gene>
    <name evidence="1" type="ORF">FDK13_27740</name>
</gene>
<dbReference type="OrthoDB" id="9803207at2"/>
<accession>A0A4U6CU15</accession>
<dbReference type="EMBL" id="SZVO01000016">
    <property type="protein sequence ID" value="TKT88169.1"/>
    <property type="molecule type" value="Genomic_DNA"/>
</dbReference>
<keyword evidence="2" id="KW-1185">Reference proteome</keyword>
<proteinExistence type="predicted"/>
<name>A0A4U6CU15_9BACT</name>
<evidence type="ECO:0000313" key="2">
    <source>
        <dbReference type="Proteomes" id="UP000304900"/>
    </source>
</evidence>
<dbReference type="InterPro" id="IPR021398">
    <property type="entry name" value="DUF3037"/>
</dbReference>
<dbReference type="RefSeq" id="WP_137343283.1">
    <property type="nucleotide sequence ID" value="NZ_BSQH01000008.1"/>
</dbReference>
<reference evidence="1 2" key="1">
    <citation type="submission" date="2019-05" db="EMBL/GenBank/DDBJ databases">
        <title>Dyadobacter AR-3-8 sp. nov., isolated from arctic soil.</title>
        <authorList>
            <person name="Chaudhary D.K."/>
        </authorList>
    </citation>
    <scope>NUCLEOTIDE SEQUENCE [LARGE SCALE GENOMIC DNA]</scope>
    <source>
        <strain evidence="1 2">AR-3-8</strain>
    </source>
</reference>
<sequence>MQEHHLFEYAVIRVVPRVEREEFLNVGVILYCPKQGFLQSKINLDIERLSAFSGKLDISEMEDYLAALSRICIGGKTAGPIGKLPIASRFRWLTATRSTVVQTSKVHPGFCKDAGLTLDKLFNEMVL</sequence>
<protein>
    <submittedName>
        <fullName evidence="1">DUF3037 domain-containing protein</fullName>
    </submittedName>
</protein>
<evidence type="ECO:0000313" key="1">
    <source>
        <dbReference type="EMBL" id="TKT88169.1"/>
    </source>
</evidence>
<dbReference type="AlphaFoldDB" id="A0A4U6CU15"/>